<evidence type="ECO:0000313" key="1">
    <source>
        <dbReference type="EMBL" id="KAI4589795.1"/>
    </source>
</evidence>
<keyword evidence="2" id="KW-1185">Reference proteome</keyword>
<comment type="caution">
    <text evidence="1">The sequence shown here is derived from an EMBL/GenBank/DDBJ whole genome shotgun (WGS) entry which is preliminary data.</text>
</comment>
<dbReference type="Proteomes" id="UP001057279">
    <property type="component" value="Linkage Group LG01"/>
</dbReference>
<sequence>MVNFHIKCRLLQRFSIDVDECAVVNGGCQQRCINTLGTFHCECDTGYRLHADERTCIIVAIHKPEHTLDFISLTVVLRQIYQIPNSLSDDQDHLTHEFNKVLWIGRVALHYFGLPKSITETKKRAEMDPCTGGNGCAYICQSENGVARCACHPGYQLSEDKKACAVNSKINILKPSIIAQRVFYYRLQKVGLTFENQGLNWKLSIAVKRTMVVVPITVNMQLMGPDAPVTMDTSSIQMRKHAETSQGDVSYKPYRPQTSVWPDLDECDSGEACCAQLCINYSGGYECSCQEGFQISSDGCGCDDVDECLDVSIICDQLCINSVGTYECSCEEGYRIGSDGKTCIYDEPEEEEELDIVKFPGLLCKSPPQLLHYVAISLPLSYEDEDHEEEEQEIPGELTDLHNVARSPETSVREYDDICDCQNGGTCDPLTGRCKCPPGVHGKTCGNDCPKGAYGAGCSSECQCVEENTLECSARNGSCTCKSGYQGNRCQRACPDGLWGSSCQFFCGPCENGGQCNKETGNCDCLPGYTGKACTLFCPPGTYRKDCKQVCQCSAENEECHPVTGRCTCLPGYHGNCCHLYNCVLCFRCPKGTYGPYCQRKCKCLNGGSCDTMIGTCDCLPDFIRADCSQTRPEDYYGQDCVQRCSCVSGQCDPVTERCQCPPGQTGARCQQVCPPTKYGPNCELKCTCKNGGLHNPVDGSCTCALGWTGDYCEKACLPGFYGLNCVHICDCKNEANCDAASGQCICPAGFHGNQCEKGCRSGQYGPNCPLKCQCAHTAHCDPLNGHCDCPPKRMGPTCEENGLDDPQQPNANSFSVDE</sequence>
<proteinExistence type="predicted"/>
<reference evidence="1" key="1">
    <citation type="submission" date="2022-03" db="EMBL/GenBank/DDBJ databases">
        <title>Genomic analyses of argali, domestic sheep and their hybrids provide insights into chromosomal evolution, heterosis and genetic basis of agronomic traits.</title>
        <authorList>
            <person name="Li M."/>
        </authorList>
    </citation>
    <scope>NUCLEOTIDE SEQUENCE</scope>
    <source>
        <strain evidence="1">F1 hybrid</strain>
    </source>
</reference>
<gene>
    <name evidence="1" type="ORF">MJG53_000844</name>
</gene>
<accession>A0ACB9VJZ3</accession>
<organism evidence="1 2">
    <name type="scientific">Ovis ammon polii x Ovis aries</name>
    <dbReference type="NCBI Taxonomy" id="2918886"/>
    <lineage>
        <taxon>Eukaryota</taxon>
        <taxon>Metazoa</taxon>
        <taxon>Chordata</taxon>
        <taxon>Craniata</taxon>
        <taxon>Vertebrata</taxon>
        <taxon>Euteleostomi</taxon>
        <taxon>Mammalia</taxon>
        <taxon>Eutheria</taxon>
        <taxon>Laurasiatheria</taxon>
        <taxon>Artiodactyla</taxon>
        <taxon>Ruminantia</taxon>
        <taxon>Pecora</taxon>
        <taxon>Bovidae</taxon>
        <taxon>Caprinae</taxon>
        <taxon>Ovis</taxon>
    </lineage>
</organism>
<protein>
    <submittedName>
        <fullName evidence="1">Uncharacterized protein</fullName>
    </submittedName>
</protein>
<evidence type="ECO:0000313" key="2">
    <source>
        <dbReference type="Proteomes" id="UP001057279"/>
    </source>
</evidence>
<dbReference type="EMBL" id="CM043026">
    <property type="protein sequence ID" value="KAI4589795.1"/>
    <property type="molecule type" value="Genomic_DNA"/>
</dbReference>
<name>A0ACB9VJZ3_9CETA</name>